<sequence length="219" mass="23418">MCSRPSQLFSHSSDRPDFSTKFPDSAEFLESNSKSARVSNCRIALRLPQAPSSFGWGGPLELGGRAHGASGHRNEAPTVPSFSGCIAKVHINGQLQDLGPALLSSGSAAGCRSLACLRPHNTCPLHARLHRTRVHTAVRACILPCQQLHAVRIILHSTASYHRPLSQVQDQRAGRRAGVSELPSRQRLSEAAAGRRASLSRAVPAPRDSSAALSRVSSQ</sequence>
<gene>
    <name evidence="3" type="primary">LOC108671154</name>
</gene>
<dbReference type="Proteomes" id="UP000694843">
    <property type="component" value="Unplaced"/>
</dbReference>
<feature type="compositionally biased region" description="Low complexity" evidence="1">
    <location>
        <begin position="189"/>
        <end position="202"/>
    </location>
</feature>
<evidence type="ECO:0000313" key="2">
    <source>
        <dbReference type="Proteomes" id="UP000694843"/>
    </source>
</evidence>
<organism evidence="2 3">
    <name type="scientific">Hyalella azteca</name>
    <name type="common">Amphipod</name>
    <dbReference type="NCBI Taxonomy" id="294128"/>
    <lineage>
        <taxon>Eukaryota</taxon>
        <taxon>Metazoa</taxon>
        <taxon>Ecdysozoa</taxon>
        <taxon>Arthropoda</taxon>
        <taxon>Crustacea</taxon>
        <taxon>Multicrustacea</taxon>
        <taxon>Malacostraca</taxon>
        <taxon>Eumalacostraca</taxon>
        <taxon>Peracarida</taxon>
        <taxon>Amphipoda</taxon>
        <taxon>Senticaudata</taxon>
        <taxon>Talitrida</taxon>
        <taxon>Talitroidea</taxon>
        <taxon>Hyalellidae</taxon>
        <taxon>Hyalella</taxon>
    </lineage>
</organism>
<feature type="region of interest" description="Disordered" evidence="1">
    <location>
        <begin position="164"/>
        <end position="219"/>
    </location>
</feature>
<accession>A0A979FJE6</accession>
<dbReference type="RefSeq" id="XP_047736672.1">
    <property type="nucleotide sequence ID" value="XM_047880716.1"/>
</dbReference>
<dbReference type="SUPFAM" id="SSF49899">
    <property type="entry name" value="Concanavalin A-like lectins/glucanases"/>
    <property type="match status" value="1"/>
</dbReference>
<dbReference type="GeneID" id="108671154"/>
<proteinExistence type="predicted"/>
<dbReference type="KEGG" id="hazt:108671154"/>
<reference evidence="3" key="1">
    <citation type="submission" date="2025-08" db="UniProtKB">
        <authorList>
            <consortium name="RefSeq"/>
        </authorList>
    </citation>
    <scope>IDENTIFICATION</scope>
    <source>
        <tissue evidence="3">Whole organism</tissue>
    </source>
</reference>
<dbReference type="Gene3D" id="2.60.120.200">
    <property type="match status" value="1"/>
</dbReference>
<protein>
    <submittedName>
        <fullName evidence="3">Uncharacterized protein LOC108671154</fullName>
    </submittedName>
</protein>
<evidence type="ECO:0000313" key="3">
    <source>
        <dbReference type="RefSeq" id="XP_047736672.1"/>
    </source>
</evidence>
<evidence type="ECO:0000256" key="1">
    <source>
        <dbReference type="SAM" id="MobiDB-lite"/>
    </source>
</evidence>
<name>A0A979FJE6_HYAAZ</name>
<keyword evidence="2" id="KW-1185">Reference proteome</keyword>
<dbReference type="AlphaFoldDB" id="A0A979FJE6"/>
<dbReference type="InterPro" id="IPR013320">
    <property type="entry name" value="ConA-like_dom_sf"/>
</dbReference>